<evidence type="ECO:0000313" key="1">
    <source>
        <dbReference type="EMBL" id="CAF1461257.1"/>
    </source>
</evidence>
<organism evidence="1 2">
    <name type="scientific">Adineta steineri</name>
    <dbReference type="NCBI Taxonomy" id="433720"/>
    <lineage>
        <taxon>Eukaryota</taxon>
        <taxon>Metazoa</taxon>
        <taxon>Spiralia</taxon>
        <taxon>Gnathifera</taxon>
        <taxon>Rotifera</taxon>
        <taxon>Eurotatoria</taxon>
        <taxon>Bdelloidea</taxon>
        <taxon>Adinetida</taxon>
        <taxon>Adinetidae</taxon>
        <taxon>Adineta</taxon>
    </lineage>
</organism>
<evidence type="ECO:0000313" key="2">
    <source>
        <dbReference type="Proteomes" id="UP000663860"/>
    </source>
</evidence>
<comment type="caution">
    <text evidence="1">The sequence shown here is derived from an EMBL/GenBank/DDBJ whole genome shotgun (WGS) entry which is preliminary data.</text>
</comment>
<name>A0A815QEA0_9BILA</name>
<gene>
    <name evidence="1" type="ORF">IZO911_LOCUS42938</name>
</gene>
<proteinExistence type="predicted"/>
<dbReference type="EMBL" id="CAJNOE010001972">
    <property type="protein sequence ID" value="CAF1461257.1"/>
    <property type="molecule type" value="Genomic_DNA"/>
</dbReference>
<dbReference type="AlphaFoldDB" id="A0A815QEA0"/>
<reference evidence="1" key="1">
    <citation type="submission" date="2021-02" db="EMBL/GenBank/DDBJ databases">
        <authorList>
            <person name="Nowell W R."/>
        </authorList>
    </citation>
    <scope>NUCLEOTIDE SEQUENCE</scope>
</reference>
<protein>
    <submittedName>
        <fullName evidence="1">Uncharacterized protein</fullName>
    </submittedName>
</protein>
<dbReference type="Proteomes" id="UP000663860">
    <property type="component" value="Unassembled WGS sequence"/>
</dbReference>
<sequence>MLAAAGLKELYKSHTFVFHHCQVKSIDVKIIKSGYYPQWNITVFNENQTKDDNLIALHRSFLKSQAWNRANQYKVKKN</sequence>
<accession>A0A815QEA0</accession>